<dbReference type="EMBL" id="FOAF01000002">
    <property type="protein sequence ID" value="SEL52183.1"/>
    <property type="molecule type" value="Genomic_DNA"/>
</dbReference>
<dbReference type="SUPFAM" id="SSF51905">
    <property type="entry name" value="FAD/NAD(P)-binding domain"/>
    <property type="match status" value="1"/>
</dbReference>
<dbReference type="PRINTS" id="PR00411">
    <property type="entry name" value="PNDRDTASEI"/>
</dbReference>
<dbReference type="InterPro" id="IPR036188">
    <property type="entry name" value="FAD/NAD-bd_sf"/>
</dbReference>
<sequence>MNNNIAYDAVVVGSGPNGLAAAILLQQHGLNVLVLEARDTIGGGMRSAELTIPGYVHDVCSAVHPMAAASPFLSKLPLEEYGLSYVNPSILAAHPFDDSTAAALYAGLDETATALGPDRETYLNFFKPLVEKWPAIADDLLGPFGFPKDPLAFARFGLSAILPAQLLARKFKTKHLRGLWSGMAAHSMLPFSKLTTSAIAMVLTINGHLKGWPIVKGGTQMLANAMANYFCSLGGEIETNTIISSLRQLPKTKVVLFDTSPTQLLQIAGHTFSSIYKQQLRRYRYGMGLFKVDWALDGPVPFTAAQCREAGTVHIGNTFEEIAFSEQQISKGKHPERPFVLLAQQSLFDEGRAPIGKQVLWGYCHVPNGSTKDMTTRIENQIERFAPGFKERILARHTTDTEALENYNLNYHGGDVNGGALDLGQLFTRPALRFSPYRSATKGLYICSASTPPGGGVHGMGGYHAAKKALLDIFKININSSKYFM</sequence>
<reference evidence="2" key="1">
    <citation type="submission" date="2016-10" db="EMBL/GenBank/DDBJ databases">
        <authorList>
            <person name="Varghese N."/>
            <person name="Submissions S."/>
        </authorList>
    </citation>
    <scope>NUCLEOTIDE SEQUENCE [LARGE SCALE GENOMIC DNA]</scope>
    <source>
        <strain evidence="2">DSM 18733</strain>
    </source>
</reference>
<dbReference type="PANTHER" id="PTHR10668:SF105">
    <property type="entry name" value="DEHYDROGENASE-RELATED"/>
    <property type="match status" value="1"/>
</dbReference>
<dbReference type="Pfam" id="PF13450">
    <property type="entry name" value="NAD_binding_8"/>
    <property type="match status" value="1"/>
</dbReference>
<dbReference type="PANTHER" id="PTHR10668">
    <property type="entry name" value="PHYTOENE DEHYDROGENASE"/>
    <property type="match status" value="1"/>
</dbReference>
<evidence type="ECO:0000313" key="2">
    <source>
        <dbReference type="Proteomes" id="UP000199421"/>
    </source>
</evidence>
<dbReference type="Proteomes" id="UP000199421">
    <property type="component" value="Unassembled WGS sequence"/>
</dbReference>
<dbReference type="RefSeq" id="WP_202907834.1">
    <property type="nucleotide sequence ID" value="NZ_FOAF01000002.1"/>
</dbReference>
<gene>
    <name evidence="1" type="ORF">SAMN05661044_02750</name>
</gene>
<dbReference type="Gene3D" id="3.50.50.60">
    <property type="entry name" value="FAD/NAD(P)-binding domain"/>
    <property type="match status" value="1"/>
</dbReference>
<protein>
    <submittedName>
        <fullName evidence="1">Phytoene dehydrogenase-related protein</fullName>
    </submittedName>
</protein>
<dbReference type="STRING" id="407022.SAMN05661044_02750"/>
<organism evidence="1 2">
    <name type="scientific">Olivibacter domesticus</name>
    <name type="common">Pseudosphingobacterium domesticum</name>
    <dbReference type="NCBI Taxonomy" id="407022"/>
    <lineage>
        <taxon>Bacteria</taxon>
        <taxon>Pseudomonadati</taxon>
        <taxon>Bacteroidota</taxon>
        <taxon>Sphingobacteriia</taxon>
        <taxon>Sphingobacteriales</taxon>
        <taxon>Sphingobacteriaceae</taxon>
        <taxon>Olivibacter</taxon>
    </lineage>
</organism>
<name>A0A1H7QW90_OLID1</name>
<accession>A0A1H7QW90</accession>
<proteinExistence type="predicted"/>
<evidence type="ECO:0000313" key="1">
    <source>
        <dbReference type="EMBL" id="SEL52183.1"/>
    </source>
</evidence>
<dbReference type="AlphaFoldDB" id="A0A1H7QW90"/>
<keyword evidence="2" id="KW-1185">Reference proteome</keyword>